<protein>
    <submittedName>
        <fullName evidence="2">Lipoprotein</fullName>
    </submittedName>
</protein>
<evidence type="ECO:0000313" key="2">
    <source>
        <dbReference type="WBParaSite" id="Hba_13052"/>
    </source>
</evidence>
<dbReference type="WBParaSite" id="Hba_13052">
    <property type="protein sequence ID" value="Hba_13052"/>
    <property type="gene ID" value="Hba_13052"/>
</dbReference>
<reference evidence="2" key="1">
    <citation type="submission" date="2016-11" db="UniProtKB">
        <authorList>
            <consortium name="WormBaseParasite"/>
        </authorList>
    </citation>
    <scope>IDENTIFICATION</scope>
</reference>
<organism evidence="1 2">
    <name type="scientific">Heterorhabditis bacteriophora</name>
    <name type="common">Entomopathogenic nematode worm</name>
    <dbReference type="NCBI Taxonomy" id="37862"/>
    <lineage>
        <taxon>Eukaryota</taxon>
        <taxon>Metazoa</taxon>
        <taxon>Ecdysozoa</taxon>
        <taxon>Nematoda</taxon>
        <taxon>Chromadorea</taxon>
        <taxon>Rhabditida</taxon>
        <taxon>Rhabditina</taxon>
        <taxon>Rhabditomorpha</taxon>
        <taxon>Strongyloidea</taxon>
        <taxon>Heterorhabditidae</taxon>
        <taxon>Heterorhabditis</taxon>
    </lineage>
</organism>
<proteinExistence type="predicted"/>
<keyword evidence="1" id="KW-1185">Reference proteome</keyword>
<accession>A0A1I7X6J7</accession>
<name>A0A1I7X6J7_HETBA</name>
<sequence length="49" mass="5692">MKDYDRDGETAGMTSAVQFQLMPAFYLWIGKTCGVHSNEFNTSFYIYEQ</sequence>
<evidence type="ECO:0000313" key="1">
    <source>
        <dbReference type="Proteomes" id="UP000095283"/>
    </source>
</evidence>
<dbReference type="AlphaFoldDB" id="A0A1I7X6J7"/>
<dbReference type="Proteomes" id="UP000095283">
    <property type="component" value="Unplaced"/>
</dbReference>